<organism evidence="2">
    <name type="scientific">viral metagenome</name>
    <dbReference type="NCBI Taxonomy" id="1070528"/>
    <lineage>
        <taxon>unclassified sequences</taxon>
        <taxon>metagenomes</taxon>
        <taxon>organismal metagenomes</taxon>
    </lineage>
</organism>
<protein>
    <submittedName>
        <fullName evidence="2">Uncharacterized protein</fullName>
    </submittedName>
</protein>
<feature type="transmembrane region" description="Helical" evidence="1">
    <location>
        <begin position="137"/>
        <end position="155"/>
    </location>
</feature>
<feature type="transmembrane region" description="Helical" evidence="1">
    <location>
        <begin position="37"/>
        <end position="59"/>
    </location>
</feature>
<dbReference type="AlphaFoldDB" id="A0A6C0ENI5"/>
<feature type="transmembrane region" description="Helical" evidence="1">
    <location>
        <begin position="6"/>
        <end position="25"/>
    </location>
</feature>
<reference evidence="2" key="1">
    <citation type="journal article" date="2020" name="Nature">
        <title>Giant virus diversity and host interactions through global metagenomics.</title>
        <authorList>
            <person name="Schulz F."/>
            <person name="Roux S."/>
            <person name="Paez-Espino D."/>
            <person name="Jungbluth S."/>
            <person name="Walsh D.A."/>
            <person name="Denef V.J."/>
            <person name="McMahon K.D."/>
            <person name="Konstantinidis K.T."/>
            <person name="Eloe-Fadrosh E.A."/>
            <person name="Kyrpides N.C."/>
            <person name="Woyke T."/>
        </authorList>
    </citation>
    <scope>NUCLEOTIDE SEQUENCE</scope>
    <source>
        <strain evidence="2">GVMAG-M-3300009151-50</strain>
    </source>
</reference>
<evidence type="ECO:0000313" key="2">
    <source>
        <dbReference type="EMBL" id="QHT30754.1"/>
    </source>
</evidence>
<accession>A0A6C0ENI5</accession>
<evidence type="ECO:0000256" key="1">
    <source>
        <dbReference type="SAM" id="Phobius"/>
    </source>
</evidence>
<name>A0A6C0ENI5_9ZZZZ</name>
<keyword evidence="1" id="KW-0812">Transmembrane</keyword>
<keyword evidence="1" id="KW-0472">Membrane</keyword>
<dbReference type="EMBL" id="MN738912">
    <property type="protein sequence ID" value="QHT30754.1"/>
    <property type="molecule type" value="Genomic_DNA"/>
</dbReference>
<proteinExistence type="predicted"/>
<feature type="transmembrane region" description="Helical" evidence="1">
    <location>
        <begin position="65"/>
        <end position="91"/>
    </location>
</feature>
<keyword evidence="1" id="KW-1133">Transmembrane helix</keyword>
<sequence>MNLINIGSAVAWVDFFTIVLSKVFHLGKSLDKWYANFGIVAVLSDCLVIVLGIMIAQFIVPGAKVLTLVVVSIIIQIVHDVLFYYAVILGVPRDQNSMIDLFKEYAIENSWKILVADSLMIGSTVLLAHYLSKLNTSHSSFIGLLGVYGLTYIMYTK</sequence>